<keyword evidence="4" id="KW-1185">Reference proteome</keyword>
<keyword evidence="3" id="KW-0808">Transferase</keyword>
<dbReference type="EMBL" id="BJWL01000018">
    <property type="protein sequence ID" value="GFZ06170.1"/>
    <property type="molecule type" value="Genomic_DNA"/>
</dbReference>
<dbReference type="GO" id="GO:0016740">
    <property type="term" value="F:transferase activity"/>
    <property type="evidence" value="ECO:0007669"/>
    <property type="project" value="UniProtKB-KW"/>
</dbReference>
<protein>
    <submittedName>
        <fullName evidence="3">Histone acetyltransferase</fullName>
    </submittedName>
</protein>
<comment type="caution">
    <text evidence="3">The sequence shown here is derived from an EMBL/GenBank/DDBJ whole genome shotgun (WGS) entry which is preliminary data.</text>
</comment>
<evidence type="ECO:0000313" key="4">
    <source>
        <dbReference type="Proteomes" id="UP000585474"/>
    </source>
</evidence>
<dbReference type="InterPro" id="IPR010686">
    <property type="entry name" value="OBAP-like"/>
</dbReference>
<gene>
    <name evidence="3" type="ORF">Acr_18g0003400</name>
</gene>
<evidence type="ECO:0000256" key="2">
    <source>
        <dbReference type="SAM" id="MobiDB-lite"/>
    </source>
</evidence>
<dbReference type="Proteomes" id="UP000585474">
    <property type="component" value="Unassembled WGS sequence"/>
</dbReference>
<name>A0A7J0G5V8_9ERIC</name>
<organism evidence="3 4">
    <name type="scientific">Actinidia rufa</name>
    <dbReference type="NCBI Taxonomy" id="165716"/>
    <lineage>
        <taxon>Eukaryota</taxon>
        <taxon>Viridiplantae</taxon>
        <taxon>Streptophyta</taxon>
        <taxon>Embryophyta</taxon>
        <taxon>Tracheophyta</taxon>
        <taxon>Spermatophyta</taxon>
        <taxon>Magnoliopsida</taxon>
        <taxon>eudicotyledons</taxon>
        <taxon>Gunneridae</taxon>
        <taxon>Pentapetalae</taxon>
        <taxon>asterids</taxon>
        <taxon>Ericales</taxon>
        <taxon>Actinidiaceae</taxon>
        <taxon>Actinidia</taxon>
    </lineage>
</organism>
<evidence type="ECO:0000313" key="3">
    <source>
        <dbReference type="EMBL" id="GFZ06170.1"/>
    </source>
</evidence>
<sequence>MSVEQQLLEKGAAALQSLKPMKQMSQHVCTFALYGHDLTRQIETHHYVTRINHYQDFLHTTPMTPTVVSSVFPSFFEGRDTGAGVDQPVGRLLEAAWQGLRPSKVGFGIAKMEREKRVASRSLTHRVQGTRVGEQAFCKELKRHRFKFYYKRKRSGKGQRVRGQEEERRKVLSKGEIGRDREGGGGEAGIQGRRGGGGWIADEVEGGWVIVDL</sequence>
<dbReference type="AlphaFoldDB" id="A0A7J0G5V8"/>
<proteinExistence type="inferred from homology"/>
<dbReference type="Pfam" id="PF06884">
    <property type="entry name" value="DUF1264"/>
    <property type="match status" value="1"/>
</dbReference>
<comment type="similarity">
    <text evidence="1">Belongs to the OBAP family.</text>
</comment>
<feature type="region of interest" description="Disordered" evidence="2">
    <location>
        <begin position="157"/>
        <end position="193"/>
    </location>
</feature>
<dbReference type="PANTHER" id="PTHR31360">
    <property type="match status" value="1"/>
</dbReference>
<dbReference type="PANTHER" id="PTHR31360:SF1">
    <property type="entry name" value="OIL BODY-ASSOCIATED PROTEIN 2A"/>
    <property type="match status" value="1"/>
</dbReference>
<accession>A0A7J0G5V8</accession>
<dbReference type="OrthoDB" id="1901244at2759"/>
<evidence type="ECO:0000256" key="1">
    <source>
        <dbReference type="ARBA" id="ARBA00009740"/>
    </source>
</evidence>
<reference evidence="3 4" key="1">
    <citation type="submission" date="2019-07" db="EMBL/GenBank/DDBJ databases">
        <title>De Novo Assembly of kiwifruit Actinidia rufa.</title>
        <authorList>
            <person name="Sugita-Konishi S."/>
            <person name="Sato K."/>
            <person name="Mori E."/>
            <person name="Abe Y."/>
            <person name="Kisaki G."/>
            <person name="Hamano K."/>
            <person name="Suezawa K."/>
            <person name="Otani M."/>
            <person name="Fukuda T."/>
            <person name="Manabe T."/>
            <person name="Gomi K."/>
            <person name="Tabuchi M."/>
            <person name="Akimitsu K."/>
            <person name="Kataoka I."/>
        </authorList>
    </citation>
    <scope>NUCLEOTIDE SEQUENCE [LARGE SCALE GENOMIC DNA]</scope>
    <source>
        <strain evidence="4">cv. Fuchu</strain>
    </source>
</reference>